<sequence>MMELTIRVSKKGTRVVKASELHRALGLADHHYQGNVRSWIKDVYQFADGIRKPAGMQDYARSPHTKTDVVHEYYFNLEFARLVALSTKSRVKQAIATKLAKEEAVYPETVQLTAEQTLELLEQTKAMTRFSCQIAAEERHLNAYVRRTGSGDYWNKYRVSNVVKTTMDELREQLTERKVPFTRSHRVRELLFRHDPLECIRVGIVDHYAAQGYSIAYASQLGKLARELADTMHLEVTDDRQGEGLFTAPADLELVRQLQRVAA</sequence>
<evidence type="ECO:0008006" key="3">
    <source>
        <dbReference type="Google" id="ProtNLM"/>
    </source>
</evidence>
<proteinExistence type="predicted"/>
<name>A0ABN8F6T7_9BACT</name>
<gene>
    <name evidence="1" type="ORF">LEM8419_01159</name>
</gene>
<organism evidence="1 2">
    <name type="scientific">Neolewinella maritima</name>
    <dbReference type="NCBI Taxonomy" id="1383882"/>
    <lineage>
        <taxon>Bacteria</taxon>
        <taxon>Pseudomonadati</taxon>
        <taxon>Bacteroidota</taxon>
        <taxon>Saprospiria</taxon>
        <taxon>Saprospirales</taxon>
        <taxon>Lewinellaceae</taxon>
        <taxon>Neolewinella</taxon>
    </lineage>
</organism>
<protein>
    <recommendedName>
        <fullName evidence="3">Integrase</fullName>
    </recommendedName>
</protein>
<comment type="caution">
    <text evidence="1">The sequence shown here is derived from an EMBL/GenBank/DDBJ whole genome shotgun (WGS) entry which is preliminary data.</text>
</comment>
<accession>A0ABN8F6T7</accession>
<dbReference type="RefSeq" id="WP_238750068.1">
    <property type="nucleotide sequence ID" value="NZ_CAKLPZ010000001.1"/>
</dbReference>
<dbReference type="Proteomes" id="UP000837803">
    <property type="component" value="Unassembled WGS sequence"/>
</dbReference>
<dbReference type="EMBL" id="CAKLPZ010000001">
    <property type="protein sequence ID" value="CAH0999903.1"/>
    <property type="molecule type" value="Genomic_DNA"/>
</dbReference>
<keyword evidence="2" id="KW-1185">Reference proteome</keyword>
<reference evidence="1" key="1">
    <citation type="submission" date="2021-12" db="EMBL/GenBank/DDBJ databases">
        <authorList>
            <person name="Rodrigo-Torres L."/>
            <person name="Arahal R. D."/>
            <person name="Lucena T."/>
        </authorList>
    </citation>
    <scope>NUCLEOTIDE SEQUENCE</scope>
    <source>
        <strain evidence="1">CECT 8419</strain>
    </source>
</reference>
<evidence type="ECO:0000313" key="2">
    <source>
        <dbReference type="Proteomes" id="UP000837803"/>
    </source>
</evidence>
<evidence type="ECO:0000313" key="1">
    <source>
        <dbReference type="EMBL" id="CAH0999903.1"/>
    </source>
</evidence>